<reference evidence="2 3" key="1">
    <citation type="submission" date="2020-02" db="EMBL/GenBank/DDBJ databases">
        <authorList>
            <person name="Ma Q."/>
            <person name="Huang Y."/>
            <person name="Song X."/>
            <person name="Pei D."/>
        </authorList>
    </citation>
    <scope>NUCLEOTIDE SEQUENCE [LARGE SCALE GENOMIC DNA]</scope>
    <source>
        <strain evidence="2">Sxm20200214</strain>
        <tissue evidence="2">Leaf</tissue>
    </source>
</reference>
<keyword evidence="3" id="KW-1185">Reference proteome</keyword>
<dbReference type="EMBL" id="JAAMPC010000010">
    <property type="protein sequence ID" value="KAG2286653.1"/>
    <property type="molecule type" value="Genomic_DNA"/>
</dbReference>
<feature type="signal peptide" evidence="1">
    <location>
        <begin position="1"/>
        <end position="21"/>
    </location>
</feature>
<dbReference type="AlphaFoldDB" id="A0A8X7RGT2"/>
<organism evidence="2 3">
    <name type="scientific">Brassica carinata</name>
    <name type="common">Ethiopian mustard</name>
    <name type="synonym">Abyssinian cabbage</name>
    <dbReference type="NCBI Taxonomy" id="52824"/>
    <lineage>
        <taxon>Eukaryota</taxon>
        <taxon>Viridiplantae</taxon>
        <taxon>Streptophyta</taxon>
        <taxon>Embryophyta</taxon>
        <taxon>Tracheophyta</taxon>
        <taxon>Spermatophyta</taxon>
        <taxon>Magnoliopsida</taxon>
        <taxon>eudicotyledons</taxon>
        <taxon>Gunneridae</taxon>
        <taxon>Pentapetalae</taxon>
        <taxon>rosids</taxon>
        <taxon>malvids</taxon>
        <taxon>Brassicales</taxon>
        <taxon>Brassicaceae</taxon>
        <taxon>Brassiceae</taxon>
        <taxon>Brassica</taxon>
    </lineage>
</organism>
<protein>
    <recommendedName>
        <fullName evidence="4">Secreted protein</fullName>
    </recommendedName>
</protein>
<dbReference type="Proteomes" id="UP000886595">
    <property type="component" value="Unassembled WGS sequence"/>
</dbReference>
<evidence type="ECO:0008006" key="4">
    <source>
        <dbReference type="Google" id="ProtNLM"/>
    </source>
</evidence>
<sequence length="159" mass="18356">MVPQISLCVFYFVFIIGSCYCRQTNNLPLVHRALASDWIQESDHMFVDSPYPIVFPKCCSSRSRPSRMPLQPWEMAEEAVTFRHEVLWQYFPKIILDKRQVGAVRSVLAILARKALLKACMSRNPKPHSLFGIVSLFQESQQIFLCPALASHQNLRRTD</sequence>
<evidence type="ECO:0000313" key="3">
    <source>
        <dbReference type="Proteomes" id="UP000886595"/>
    </source>
</evidence>
<name>A0A8X7RGT2_BRACI</name>
<gene>
    <name evidence="2" type="ORF">Bca52824_046257</name>
</gene>
<evidence type="ECO:0000256" key="1">
    <source>
        <dbReference type="SAM" id="SignalP"/>
    </source>
</evidence>
<comment type="caution">
    <text evidence="2">The sequence shown here is derived from an EMBL/GenBank/DDBJ whole genome shotgun (WGS) entry which is preliminary data.</text>
</comment>
<feature type="chain" id="PRO_5036466217" description="Secreted protein" evidence="1">
    <location>
        <begin position="22"/>
        <end position="159"/>
    </location>
</feature>
<accession>A0A8X7RGT2</accession>
<proteinExistence type="predicted"/>
<evidence type="ECO:0000313" key="2">
    <source>
        <dbReference type="EMBL" id="KAG2286653.1"/>
    </source>
</evidence>
<keyword evidence="1" id="KW-0732">Signal</keyword>